<sequence>MSETPFPLFAELNLGEPILRVLNELGYETPSPIQAATIPLLMSNRDVLGQAQTGTGKTAAFALPILARLDIRQSAPQALVLAPTRELAIQVAEAFQRYATHIPGFHVLPIYGGQSYGPQLSALRRGVHVVVGTPGRVIDHLEKNSLDLSQVKTLVLDEADEMLRMGFIDDVETILQKTPASRQTALFSATMPSAIKRIAQTYLQNPQEVTIAAKTGTADNIRQRYWLVSGMQKLDALTRILEAETFDGMIIFARTKLGTEELAGKLQARGFSAAAINGDINQQQRERTIQMLKDGKIDILVATDVAARGLDVERISHVINYDVPHDPESYTHRIGRTGRAGRSGEAILFITPREKGLLRVIERATRQPVSPLTLPSIEAVNDVRIARFKDQIADTLAAGGLDIYRSLIEDYERERNVPAVEIAAALASMARGDVPLLLEKPRRDAQPERFASEERPARFERAERSERPERAERFERAERPERFERSDRPASPRAERGERTERPSDAGMARYRIEVGAMHGVKPGNIVGAIANEAGIDGKSIGRIDINDDHTLLDMPEGLPEDIVSKLQGVRIAGRQLHLSRAGAQAASPAAAPVAREAAPRPERAERTERPERTERAAPAAAREPAAREPAPRTERTERTERPPRAEAPERDAATRKERKPKSDIGMERYRIEVGNAHGVKPANIVGAIANEAGLDAKYIGHIEILDDHSVLDLPEGMPKELLQHLKTVWVAGQQLRISHADGPPAAAKPASGKITLTVPKRGAERRVEDKKAGAKPHRKGGKSK</sequence>
<dbReference type="InterPro" id="IPR001650">
    <property type="entry name" value="Helicase_C-like"/>
</dbReference>
<feature type="compositionally biased region" description="Basic and acidic residues" evidence="10">
    <location>
        <begin position="598"/>
        <end position="616"/>
    </location>
</feature>
<keyword evidence="3 8" id="KW-0378">Hydrolase</keyword>
<evidence type="ECO:0000256" key="6">
    <source>
        <dbReference type="ARBA" id="ARBA00022884"/>
    </source>
</evidence>
<dbReference type="PROSITE" id="PS51194">
    <property type="entry name" value="HELICASE_CTER"/>
    <property type="match status" value="1"/>
</dbReference>
<feature type="compositionally biased region" description="Basic and acidic residues" evidence="10">
    <location>
        <begin position="625"/>
        <end position="667"/>
    </location>
</feature>
<dbReference type="Gene3D" id="3.30.70.330">
    <property type="match status" value="2"/>
</dbReference>
<feature type="compositionally biased region" description="Basic and acidic residues" evidence="10">
    <location>
        <begin position="439"/>
        <end position="504"/>
    </location>
</feature>
<comment type="similarity">
    <text evidence="8">Belongs to the DEAD box helicase family. DeaD/CsdA subfamily.</text>
</comment>
<dbReference type="EC" id="3.6.4.13" evidence="8"/>
<dbReference type="CDD" id="cd12499">
    <property type="entry name" value="RRM_EcCsdA_like"/>
    <property type="match status" value="2"/>
</dbReference>
<organism evidence="14 15">
    <name type="scientific">Noviherbaspirillum suwonense</name>
    <dbReference type="NCBI Taxonomy" id="1224511"/>
    <lineage>
        <taxon>Bacteria</taxon>
        <taxon>Pseudomonadati</taxon>
        <taxon>Pseudomonadota</taxon>
        <taxon>Betaproteobacteria</taxon>
        <taxon>Burkholderiales</taxon>
        <taxon>Oxalobacteraceae</taxon>
        <taxon>Noviherbaspirillum</taxon>
    </lineage>
</organism>
<dbReference type="EMBL" id="FXUL01000010">
    <property type="protein sequence ID" value="SMP64582.1"/>
    <property type="molecule type" value="Genomic_DNA"/>
</dbReference>
<keyword evidence="2 8" id="KW-0547">Nucleotide-binding</keyword>
<keyword evidence="15" id="KW-1185">Reference proteome</keyword>
<name>A0ABY1Q9Q3_9BURK</name>
<dbReference type="HAMAP" id="MF_00964">
    <property type="entry name" value="DEAD_helicase_DeaD"/>
    <property type="match status" value="1"/>
</dbReference>
<dbReference type="InterPro" id="IPR057325">
    <property type="entry name" value="DeaD_dimer"/>
</dbReference>
<dbReference type="InterPro" id="IPR050547">
    <property type="entry name" value="DEAD_box_RNA_helicases"/>
</dbReference>
<comment type="caution">
    <text evidence="14">The sequence shown here is derived from an EMBL/GenBank/DDBJ whole genome shotgun (WGS) entry which is preliminary data.</text>
</comment>
<comment type="catalytic activity">
    <reaction evidence="8">
        <text>ATP + H2O = ADP + phosphate + H(+)</text>
        <dbReference type="Rhea" id="RHEA:13065"/>
        <dbReference type="ChEBI" id="CHEBI:15377"/>
        <dbReference type="ChEBI" id="CHEBI:15378"/>
        <dbReference type="ChEBI" id="CHEBI:30616"/>
        <dbReference type="ChEBI" id="CHEBI:43474"/>
        <dbReference type="ChEBI" id="CHEBI:456216"/>
        <dbReference type="EC" id="3.6.4.13"/>
    </reaction>
</comment>
<dbReference type="Pfam" id="PF03880">
    <property type="entry name" value="DbpA"/>
    <property type="match status" value="2"/>
</dbReference>
<dbReference type="RefSeq" id="WP_283442886.1">
    <property type="nucleotide sequence ID" value="NZ_FXUL01000010.1"/>
</dbReference>
<dbReference type="Gene3D" id="3.40.50.300">
    <property type="entry name" value="P-loop containing nucleotide triphosphate hydrolases"/>
    <property type="match status" value="2"/>
</dbReference>
<dbReference type="InterPro" id="IPR027417">
    <property type="entry name" value="P-loop_NTPase"/>
</dbReference>
<dbReference type="SUPFAM" id="SSF52540">
    <property type="entry name" value="P-loop containing nucleoside triphosphate hydrolases"/>
    <property type="match status" value="1"/>
</dbReference>
<protein>
    <recommendedName>
        <fullName evidence="8">ATP-dependent RNA helicase DeaD</fullName>
        <ecNumber evidence="8">3.6.4.13</ecNumber>
    </recommendedName>
    <alternativeName>
        <fullName evidence="8">Cold-shock DEAD box protein A</fullName>
    </alternativeName>
</protein>
<proteinExistence type="inferred from homology"/>
<evidence type="ECO:0000256" key="10">
    <source>
        <dbReference type="SAM" id="MobiDB-lite"/>
    </source>
</evidence>
<evidence type="ECO:0000259" key="12">
    <source>
        <dbReference type="PROSITE" id="PS51194"/>
    </source>
</evidence>
<dbReference type="Proteomes" id="UP001158049">
    <property type="component" value="Unassembled WGS sequence"/>
</dbReference>
<feature type="domain" description="Helicase ATP-binding" evidence="11">
    <location>
        <begin position="38"/>
        <end position="209"/>
    </location>
</feature>
<reference evidence="14 15" key="1">
    <citation type="submission" date="2017-05" db="EMBL/GenBank/DDBJ databases">
        <authorList>
            <person name="Varghese N."/>
            <person name="Submissions S."/>
        </authorList>
    </citation>
    <scope>NUCLEOTIDE SEQUENCE [LARGE SCALE GENOMIC DNA]</scope>
    <source>
        <strain evidence="14 15">DSM 26001</strain>
    </source>
</reference>
<dbReference type="InterPro" id="IPR014014">
    <property type="entry name" value="RNA_helicase_DEAD_Q_motif"/>
</dbReference>
<dbReference type="Pfam" id="PF25399">
    <property type="entry name" value="DeaD_dimer"/>
    <property type="match status" value="1"/>
</dbReference>
<feature type="region of interest" description="Disordered" evidence="10">
    <location>
        <begin position="438"/>
        <end position="508"/>
    </location>
</feature>
<feature type="domain" description="Helicase C-terminal" evidence="12">
    <location>
        <begin position="233"/>
        <end position="381"/>
    </location>
</feature>
<feature type="compositionally biased region" description="Low complexity" evidence="10">
    <location>
        <begin position="583"/>
        <end position="597"/>
    </location>
</feature>
<accession>A0ABY1Q9Q3</accession>
<evidence type="ECO:0000256" key="9">
    <source>
        <dbReference type="PROSITE-ProRule" id="PRU00552"/>
    </source>
</evidence>
<evidence type="ECO:0000313" key="14">
    <source>
        <dbReference type="EMBL" id="SMP64582.1"/>
    </source>
</evidence>
<dbReference type="CDD" id="cd00268">
    <property type="entry name" value="DEADc"/>
    <property type="match status" value="1"/>
</dbReference>
<dbReference type="PROSITE" id="PS51192">
    <property type="entry name" value="HELICASE_ATP_BIND_1"/>
    <property type="match status" value="1"/>
</dbReference>
<dbReference type="PANTHER" id="PTHR47963">
    <property type="entry name" value="DEAD-BOX ATP-DEPENDENT RNA HELICASE 47, MITOCHONDRIAL"/>
    <property type="match status" value="1"/>
</dbReference>
<keyword evidence="4 8" id="KW-0347">Helicase</keyword>
<dbReference type="InterPro" id="IPR014001">
    <property type="entry name" value="Helicase_ATP-bd"/>
</dbReference>
<dbReference type="SMART" id="SM00490">
    <property type="entry name" value="HELICc"/>
    <property type="match status" value="1"/>
</dbReference>
<gene>
    <name evidence="8" type="primary">deaD</name>
    <name evidence="8" type="synonym">csdA</name>
    <name evidence="14" type="ORF">SAMN06295970_11038</name>
</gene>
<evidence type="ECO:0000256" key="5">
    <source>
        <dbReference type="ARBA" id="ARBA00022840"/>
    </source>
</evidence>
<evidence type="ECO:0000256" key="3">
    <source>
        <dbReference type="ARBA" id="ARBA00022801"/>
    </source>
</evidence>
<feature type="region of interest" description="Disordered" evidence="10">
    <location>
        <begin position="583"/>
        <end position="667"/>
    </location>
</feature>
<evidence type="ECO:0000256" key="1">
    <source>
        <dbReference type="ARBA" id="ARBA00022490"/>
    </source>
</evidence>
<evidence type="ECO:0000259" key="13">
    <source>
        <dbReference type="PROSITE" id="PS51195"/>
    </source>
</evidence>
<keyword evidence="6 8" id="KW-0694">RNA-binding</keyword>
<feature type="short sequence motif" description="Q motif" evidence="9">
    <location>
        <begin position="7"/>
        <end position="35"/>
    </location>
</feature>
<dbReference type="InterPro" id="IPR012677">
    <property type="entry name" value="Nucleotide-bd_a/b_plait_sf"/>
</dbReference>
<dbReference type="InterPro" id="IPR005580">
    <property type="entry name" value="DbpA/CsdA_RNA-bd_dom"/>
</dbReference>
<evidence type="ECO:0000313" key="15">
    <source>
        <dbReference type="Proteomes" id="UP001158049"/>
    </source>
</evidence>
<dbReference type="InterPro" id="IPR028618">
    <property type="entry name" value="DEAD_helicase_DeaD"/>
</dbReference>
<feature type="compositionally biased region" description="Basic residues" evidence="10">
    <location>
        <begin position="774"/>
        <end position="785"/>
    </location>
</feature>
<dbReference type="InterPro" id="IPR044742">
    <property type="entry name" value="DEAD/DEAH_RhlB"/>
</dbReference>
<dbReference type="Pfam" id="PF00271">
    <property type="entry name" value="Helicase_C"/>
    <property type="match status" value="1"/>
</dbReference>
<evidence type="ECO:0000256" key="7">
    <source>
        <dbReference type="ARBA" id="ARBA00023016"/>
    </source>
</evidence>
<dbReference type="GO" id="GO:0004386">
    <property type="term" value="F:helicase activity"/>
    <property type="evidence" value="ECO:0007669"/>
    <property type="project" value="UniProtKB-KW"/>
</dbReference>
<evidence type="ECO:0000256" key="4">
    <source>
        <dbReference type="ARBA" id="ARBA00022806"/>
    </source>
</evidence>
<dbReference type="PROSITE" id="PS51195">
    <property type="entry name" value="Q_MOTIF"/>
    <property type="match status" value="1"/>
</dbReference>
<comment type="subcellular location">
    <subcellularLocation>
        <location evidence="8">Cytoplasm</location>
    </subcellularLocation>
</comment>
<dbReference type="InterPro" id="IPR000629">
    <property type="entry name" value="RNA-helicase_DEAD-box_CS"/>
</dbReference>
<evidence type="ECO:0000256" key="8">
    <source>
        <dbReference type="HAMAP-Rule" id="MF_00964"/>
    </source>
</evidence>
<dbReference type="Pfam" id="PF00270">
    <property type="entry name" value="DEAD"/>
    <property type="match status" value="1"/>
</dbReference>
<feature type="compositionally biased region" description="Basic and acidic residues" evidence="10">
    <location>
        <begin position="762"/>
        <end position="773"/>
    </location>
</feature>
<keyword evidence="7 8" id="KW-0346">Stress response</keyword>
<dbReference type="InterPro" id="IPR034415">
    <property type="entry name" value="CsdA_RRM"/>
</dbReference>
<keyword evidence="5 8" id="KW-0067">ATP-binding</keyword>
<evidence type="ECO:0000259" key="11">
    <source>
        <dbReference type="PROSITE" id="PS51192"/>
    </source>
</evidence>
<feature type="region of interest" description="Disordered" evidence="10">
    <location>
        <begin position="741"/>
        <end position="785"/>
    </location>
</feature>
<evidence type="ECO:0000256" key="2">
    <source>
        <dbReference type="ARBA" id="ARBA00022741"/>
    </source>
</evidence>
<keyword evidence="1 8" id="KW-0963">Cytoplasm</keyword>
<dbReference type="PROSITE" id="PS00039">
    <property type="entry name" value="DEAD_ATP_HELICASE"/>
    <property type="match status" value="1"/>
</dbReference>
<comment type="function">
    <text evidence="8">DEAD-box RNA helicase involved in various cellular processes at low temperature, including ribosome biogenesis, mRNA degradation and translation initiation.</text>
</comment>
<dbReference type="InterPro" id="IPR011545">
    <property type="entry name" value="DEAD/DEAH_box_helicase_dom"/>
</dbReference>
<dbReference type="PANTHER" id="PTHR47963:SF8">
    <property type="entry name" value="ATP-DEPENDENT RNA HELICASE DEAD"/>
    <property type="match status" value="1"/>
</dbReference>
<feature type="domain" description="DEAD-box RNA helicase Q" evidence="13">
    <location>
        <begin position="7"/>
        <end position="35"/>
    </location>
</feature>
<dbReference type="CDD" id="cd18787">
    <property type="entry name" value="SF2_C_DEAD"/>
    <property type="match status" value="1"/>
</dbReference>
<dbReference type="SMART" id="SM00487">
    <property type="entry name" value="DEXDc"/>
    <property type="match status" value="1"/>
</dbReference>